<proteinExistence type="predicted"/>
<evidence type="ECO:0000313" key="1">
    <source>
        <dbReference type="EMBL" id="RTQ22606.1"/>
    </source>
</evidence>
<protein>
    <submittedName>
        <fullName evidence="1">Uncharacterized protein</fullName>
    </submittedName>
</protein>
<dbReference type="Proteomes" id="UP000282263">
    <property type="component" value="Unassembled WGS sequence"/>
</dbReference>
<sequence>MRYLEDDGSINAWVPKTFEFKSAPVTYFGFDKLDSGCTERDAFQIKGADKLNSLDPFDKSWSEGRLRAEFDTLQSYENGVPQVRDQECSAIDQERHLNCLLRHTLNTGKEMFNSCMLKIELLISTSLIFCQWNHDKFTIL</sequence>
<dbReference type="EMBL" id="RXPP01000023">
    <property type="protein sequence ID" value="RTQ22606.1"/>
    <property type="molecule type" value="Genomic_DNA"/>
</dbReference>
<gene>
    <name evidence="1" type="ORF">EKN29_19255</name>
</gene>
<comment type="caution">
    <text evidence="1">The sequence shown here is derived from an EMBL/GenBank/DDBJ whole genome shotgun (WGS) entry which is preliminary data.</text>
</comment>
<dbReference type="AlphaFoldDB" id="A0A9Q7K086"/>
<evidence type="ECO:0000313" key="2">
    <source>
        <dbReference type="Proteomes" id="UP000282263"/>
    </source>
</evidence>
<organism evidence="1 2">
    <name type="scientific">Enterobacter mori</name>
    <dbReference type="NCBI Taxonomy" id="539813"/>
    <lineage>
        <taxon>Bacteria</taxon>
        <taxon>Pseudomonadati</taxon>
        <taxon>Pseudomonadota</taxon>
        <taxon>Gammaproteobacteria</taxon>
        <taxon>Enterobacterales</taxon>
        <taxon>Enterobacteriaceae</taxon>
        <taxon>Enterobacter</taxon>
    </lineage>
</organism>
<name>A0A9Q7K086_9ENTR</name>
<accession>A0A9Q7K086</accession>
<dbReference type="RefSeq" id="WP_126816990.1">
    <property type="nucleotide sequence ID" value="NZ_JAJHUL010000010.1"/>
</dbReference>
<reference evidence="1 2" key="1">
    <citation type="submission" date="2018-12" db="EMBL/GenBank/DDBJ databases">
        <title>The Batch Genome Submission of Enterobacter spp. strains.</title>
        <authorList>
            <person name="Wei L."/>
            <person name="Wu W."/>
            <person name="Lin J."/>
            <person name="Zhang X."/>
            <person name="Feng Y."/>
            <person name="Zong Z."/>
        </authorList>
    </citation>
    <scope>NUCLEOTIDE SEQUENCE [LARGE SCALE GENOMIC DNA]</scope>
    <source>
        <strain evidence="1 2">SCEM020047</strain>
    </source>
</reference>